<evidence type="ECO:0000259" key="1">
    <source>
        <dbReference type="PROSITE" id="PS50202"/>
    </source>
</evidence>
<dbReference type="STRING" id="335541.Swol_2188"/>
<sequence>MLNKKKGWGKLVALCIMFALLFGCSGLMMPDMVDATGNNNQTNDDIIRIAEASTIDVLFDGEIALTPNETFILTAYTSDKSYTVSKTTPLGALQAAATASGFIFDVTDKKYDSSKVLLLDNIGNYKYVKGGSKWYAYVNDVYKDGYDNAADGLNLIELVDGDRVEFYYAAGIATPNDHNAVKAAATAAVKTVARTGVAPTEWTLQLSGAKDEKVSKAYFENGLACASSTHKVSWTDTDGNVWGGVPLWLLVGMVDDNPDVGVKHFNFNDDLAAQKYQVNVIAGDGWKATLDSDIIARNNGYIIANTLNGEPLPQKLDSGKGSWPLHLKGEAIFGGQQVGNVVKIELSNLPEPAAGWTLELSGQVGDTITQEEFEKGLACTGSGHYKEWTDKEGNVWSGVPLWVLLGAVDDIEKGGHWTFNESLAIGYTVKVSAADFSKTFNGADIARSDNYIIANKMNGKPLTDSYPLRLVGSGVTKTDGSGGLGGKAVGNITKIEIPELQTPAAVEGSWNLTLTGKISDVFSQEEFEAALTCPNSGHLVQWTDGNNDVWSGIPLWYLNGWVDDRQPHKYNANLATAGYTILVKAADGYTKDFSSKDVAWSNNYIIANKLNGKPLTDSWPLRLVGAGVAKADGSLGGTSVGNIAEIALTSFETAVPIPEVRIVKYSEDHTTILQEKTVDYLWMKDNLNVIGDGETVYKFEGITNNPDDVWDADETYPGGYKVANAVKGSRIKDLCELVGGMGAGTEIVFVAKDGFETRLPYSSIYTDPSVQARQGDAILAWWGDGKYVPDYADGMRLFFTPGGDNVYGQWDMHETLPENYWHYYYGDGVQYPSCAGLSAKYITEIRVYSVPQGDWTLALDGQDIGGLQYEVSKTYFESALACQFKANHKASYTDSKGRLWEGMPLWFLLGFVDDADQHSSKAFNDVLAKAGYQVVITAADGHSITIDSTDIDRNHNYIIANSLDGALIPESDSSWPLRLVGANASGATSISQIVSIKLLKSFKDWPLKYEPVHSTHDWNIIFSLPVSKTQNLDDHIYVTDVAGKKEPVTCKVNPENPKGIQVSPPQGGYQPGGSYTLWIDGSLESEGGKLLKQPYKLQFKIAN</sequence>
<evidence type="ECO:0000313" key="2">
    <source>
        <dbReference type="EMBL" id="ABI69479.1"/>
    </source>
</evidence>
<dbReference type="PROSITE" id="PS51257">
    <property type="entry name" value="PROKAR_LIPOPROTEIN"/>
    <property type="match status" value="1"/>
</dbReference>
<keyword evidence="3" id="KW-1185">Reference proteome</keyword>
<reference evidence="3" key="1">
    <citation type="journal article" date="2010" name="Environ. Microbiol.">
        <title>The genome of Syntrophomonas wolfei: new insights into syntrophic metabolism and biohydrogen production.</title>
        <authorList>
            <person name="Sieber J.R."/>
            <person name="Sims D.R."/>
            <person name="Han C."/>
            <person name="Kim E."/>
            <person name="Lykidis A."/>
            <person name="Lapidus A.L."/>
            <person name="McDonnald E."/>
            <person name="Rohlin L."/>
            <person name="Culley D.E."/>
            <person name="Gunsalus R."/>
            <person name="McInerney M.J."/>
        </authorList>
    </citation>
    <scope>NUCLEOTIDE SEQUENCE [LARGE SCALE GENOMIC DNA]</scope>
    <source>
        <strain evidence="3">DSM 2245B / Goettingen</strain>
    </source>
</reference>
<dbReference type="KEGG" id="swo:Swol_2188"/>
<dbReference type="SUPFAM" id="SSF56524">
    <property type="entry name" value="Oxidoreductase molybdopterin-binding domain"/>
    <property type="match status" value="4"/>
</dbReference>
<protein>
    <recommendedName>
        <fullName evidence="1">MSP domain-containing protein</fullName>
    </recommendedName>
</protein>
<dbReference type="RefSeq" id="WP_011641570.1">
    <property type="nucleotide sequence ID" value="NC_008346.1"/>
</dbReference>
<dbReference type="Gene3D" id="3.90.420.10">
    <property type="entry name" value="Oxidoreductase, molybdopterin-binding domain"/>
    <property type="match status" value="3"/>
</dbReference>
<gene>
    <name evidence="2" type="ordered locus">Swol_2188</name>
</gene>
<dbReference type="InterPro" id="IPR036374">
    <property type="entry name" value="OxRdtase_Mopterin-bd_sf"/>
</dbReference>
<dbReference type="PROSITE" id="PS50202">
    <property type="entry name" value="MSP"/>
    <property type="match status" value="1"/>
</dbReference>
<dbReference type="Proteomes" id="UP000001968">
    <property type="component" value="Chromosome"/>
</dbReference>
<feature type="domain" description="MSP" evidence="1">
    <location>
        <begin position="1006"/>
        <end position="1103"/>
    </location>
</feature>
<dbReference type="OrthoDB" id="9779128at2"/>
<proteinExistence type="predicted"/>
<dbReference type="EMBL" id="CP000448">
    <property type="protein sequence ID" value="ABI69479.1"/>
    <property type="molecule type" value="Genomic_DNA"/>
</dbReference>
<accession>Q0AUX5</accession>
<evidence type="ECO:0000313" key="3">
    <source>
        <dbReference type="Proteomes" id="UP000001968"/>
    </source>
</evidence>
<dbReference type="HOGENOM" id="CLU_282835_0_0_9"/>
<dbReference type="eggNOG" id="COG2041">
    <property type="taxonomic scope" value="Bacteria"/>
</dbReference>
<organism evidence="2 3">
    <name type="scientific">Syntrophomonas wolfei subsp. wolfei (strain DSM 2245B / Goettingen)</name>
    <dbReference type="NCBI Taxonomy" id="335541"/>
    <lineage>
        <taxon>Bacteria</taxon>
        <taxon>Bacillati</taxon>
        <taxon>Bacillota</taxon>
        <taxon>Clostridia</taxon>
        <taxon>Eubacteriales</taxon>
        <taxon>Syntrophomonadaceae</taxon>
        <taxon>Syntrophomonas</taxon>
    </lineage>
</organism>
<dbReference type="InterPro" id="IPR000535">
    <property type="entry name" value="MSP_dom"/>
</dbReference>
<dbReference type="AlphaFoldDB" id="Q0AUX5"/>
<name>Q0AUX5_SYNWW</name>